<evidence type="ECO:0000259" key="3">
    <source>
        <dbReference type="Pfam" id="PF00501"/>
    </source>
</evidence>
<keyword evidence="5" id="KW-1185">Reference proteome</keyword>
<dbReference type="InterPro" id="IPR000873">
    <property type="entry name" value="AMP-dep_synth/lig_dom"/>
</dbReference>
<dbReference type="InterPro" id="IPR042099">
    <property type="entry name" value="ANL_N_sf"/>
</dbReference>
<gene>
    <name evidence="4" type="ORF">PV06_08041</name>
</gene>
<dbReference type="RefSeq" id="XP_016261088.1">
    <property type="nucleotide sequence ID" value="XM_016409334.1"/>
</dbReference>
<dbReference type="HOGENOM" id="CLU_1461329_0_0_1"/>
<evidence type="ECO:0000313" key="5">
    <source>
        <dbReference type="Proteomes" id="UP000053342"/>
    </source>
</evidence>
<dbReference type="STRING" id="215243.A0A0D2BTT9"/>
<proteinExistence type="inferred from homology"/>
<dbReference type="GeneID" id="27360115"/>
<dbReference type="PANTHER" id="PTHR24096">
    <property type="entry name" value="LONG-CHAIN-FATTY-ACID--COA LIGASE"/>
    <property type="match status" value="1"/>
</dbReference>
<evidence type="ECO:0000256" key="2">
    <source>
        <dbReference type="ARBA" id="ARBA00022598"/>
    </source>
</evidence>
<dbReference type="Pfam" id="PF00501">
    <property type="entry name" value="AMP-binding"/>
    <property type="match status" value="1"/>
</dbReference>
<keyword evidence="2" id="KW-0436">Ligase</keyword>
<reference evidence="4 5" key="1">
    <citation type="submission" date="2015-01" db="EMBL/GenBank/DDBJ databases">
        <title>The Genome Sequence of Exophiala oligosperma CBS72588.</title>
        <authorList>
            <consortium name="The Broad Institute Genomics Platform"/>
            <person name="Cuomo C."/>
            <person name="de Hoog S."/>
            <person name="Gorbushina A."/>
            <person name="Stielow B."/>
            <person name="Teixiera M."/>
            <person name="Abouelleil A."/>
            <person name="Chapman S.B."/>
            <person name="Priest M."/>
            <person name="Young S.K."/>
            <person name="Wortman J."/>
            <person name="Nusbaum C."/>
            <person name="Birren B."/>
        </authorList>
    </citation>
    <scope>NUCLEOTIDE SEQUENCE [LARGE SCALE GENOMIC DNA]</scope>
    <source>
        <strain evidence="4 5">CBS 72588</strain>
    </source>
</reference>
<dbReference type="AlphaFoldDB" id="A0A0D2BTT9"/>
<accession>A0A0D2BTT9</accession>
<name>A0A0D2BTT9_9EURO</name>
<comment type="similarity">
    <text evidence="1">Belongs to the ATP-dependent AMP-binding enzyme family.</text>
</comment>
<organism evidence="4 5">
    <name type="scientific">Exophiala oligosperma</name>
    <dbReference type="NCBI Taxonomy" id="215243"/>
    <lineage>
        <taxon>Eukaryota</taxon>
        <taxon>Fungi</taxon>
        <taxon>Dikarya</taxon>
        <taxon>Ascomycota</taxon>
        <taxon>Pezizomycotina</taxon>
        <taxon>Eurotiomycetes</taxon>
        <taxon>Chaetothyriomycetidae</taxon>
        <taxon>Chaetothyriales</taxon>
        <taxon>Herpotrichiellaceae</taxon>
        <taxon>Exophiala</taxon>
    </lineage>
</organism>
<dbReference type="Gene3D" id="3.40.50.12780">
    <property type="entry name" value="N-terminal domain of ligase-like"/>
    <property type="match status" value="1"/>
</dbReference>
<sequence length="185" mass="20457">MAGLSRSKIYLLRGLSQKSRTVCKNWTKILASTAEAHDWRWEELGDGAATEIAPINFSSSITGVVKGVDNTRNIQRFRTTTVQKIPLAMFMLAKLPKDQRNMIDISSLRNVMVGARPMSIMIEGDVIKAFGVYVSWAWGMTESTCVGTITLPDTRNVSGSVRYLIANTMAKLVDEDGKRSPGRTL</sequence>
<evidence type="ECO:0000313" key="4">
    <source>
        <dbReference type="EMBL" id="KIW40872.1"/>
    </source>
</evidence>
<dbReference type="VEuPathDB" id="FungiDB:PV06_08041"/>
<dbReference type="PANTHER" id="PTHR24096:SF149">
    <property type="entry name" value="AMP-BINDING DOMAIN-CONTAINING PROTEIN-RELATED"/>
    <property type="match status" value="1"/>
</dbReference>
<feature type="domain" description="AMP-dependent synthetase/ligase" evidence="3">
    <location>
        <begin position="72"/>
        <end position="180"/>
    </location>
</feature>
<dbReference type="Proteomes" id="UP000053342">
    <property type="component" value="Unassembled WGS sequence"/>
</dbReference>
<protein>
    <recommendedName>
        <fullName evidence="3">AMP-dependent synthetase/ligase domain-containing protein</fullName>
    </recommendedName>
</protein>
<evidence type="ECO:0000256" key="1">
    <source>
        <dbReference type="ARBA" id="ARBA00006432"/>
    </source>
</evidence>
<dbReference type="EMBL" id="KN847338">
    <property type="protein sequence ID" value="KIW40872.1"/>
    <property type="molecule type" value="Genomic_DNA"/>
</dbReference>
<dbReference type="GO" id="GO:0016405">
    <property type="term" value="F:CoA-ligase activity"/>
    <property type="evidence" value="ECO:0007669"/>
    <property type="project" value="TreeGrafter"/>
</dbReference>
<dbReference type="SUPFAM" id="SSF56801">
    <property type="entry name" value="Acetyl-CoA synthetase-like"/>
    <property type="match status" value="1"/>
</dbReference>